<protein>
    <recommendedName>
        <fullName evidence="6">Mutator family transposase</fullName>
    </recommendedName>
</protein>
<comment type="caution">
    <text evidence="8">The sequence shown here is derived from an EMBL/GenBank/DDBJ whole genome shotgun (WGS) entry which is preliminary data.</text>
</comment>
<evidence type="ECO:0000256" key="4">
    <source>
        <dbReference type="ARBA" id="ARBA00023125"/>
    </source>
</evidence>
<gene>
    <name evidence="8" type="ORF">GCM10023350_09680</name>
</gene>
<evidence type="ECO:0000256" key="6">
    <source>
        <dbReference type="RuleBase" id="RU365089"/>
    </source>
</evidence>
<organism evidence="8 9">
    <name type="scientific">Nocardioides endophyticus</name>
    <dbReference type="NCBI Taxonomy" id="1353775"/>
    <lineage>
        <taxon>Bacteria</taxon>
        <taxon>Bacillati</taxon>
        <taxon>Actinomycetota</taxon>
        <taxon>Actinomycetes</taxon>
        <taxon>Propionibacteriales</taxon>
        <taxon>Nocardioidaceae</taxon>
        <taxon>Nocardioides</taxon>
    </lineage>
</organism>
<keyword evidence="4 6" id="KW-0238">DNA-binding</keyword>
<accession>A0ABP8YGV3</accession>
<feature type="region of interest" description="Disordered" evidence="7">
    <location>
        <begin position="101"/>
        <end position="123"/>
    </location>
</feature>
<comment type="function">
    <text evidence="1 6">Required for the transposition of the insertion element.</text>
</comment>
<reference evidence="9" key="1">
    <citation type="journal article" date="2019" name="Int. J. Syst. Evol. Microbiol.">
        <title>The Global Catalogue of Microorganisms (GCM) 10K type strain sequencing project: providing services to taxonomists for standard genome sequencing and annotation.</title>
        <authorList>
            <consortium name="The Broad Institute Genomics Platform"/>
            <consortium name="The Broad Institute Genome Sequencing Center for Infectious Disease"/>
            <person name="Wu L."/>
            <person name="Ma J."/>
        </authorList>
    </citation>
    <scope>NUCLEOTIDE SEQUENCE [LARGE SCALE GENOMIC DNA]</scope>
    <source>
        <strain evidence="9">JCM 18532</strain>
    </source>
</reference>
<dbReference type="EMBL" id="BAABKN010000006">
    <property type="protein sequence ID" value="GAA4728588.1"/>
    <property type="molecule type" value="Genomic_DNA"/>
</dbReference>
<keyword evidence="9" id="KW-1185">Reference proteome</keyword>
<dbReference type="PANTHER" id="PTHR33217">
    <property type="entry name" value="TRANSPOSASE FOR INSERTION SEQUENCE ELEMENT IS1081"/>
    <property type="match status" value="1"/>
</dbReference>
<keyword evidence="6" id="KW-0814">Transposable element</keyword>
<evidence type="ECO:0000256" key="3">
    <source>
        <dbReference type="ARBA" id="ARBA00022578"/>
    </source>
</evidence>
<keyword evidence="3 6" id="KW-0815">Transposition</keyword>
<sequence length="123" mass="13551">MARELDELVRDFRERPLDERPYTFVAADALTMKVREGGRVIKIAVMVATGVNADGFREILGVATSTSESGAGWNTNFCGPGRPRPERCHAGDLRCPCRPGRRDRGEPARCQLATLPHPTTRST</sequence>
<dbReference type="InterPro" id="IPR001207">
    <property type="entry name" value="Transposase_mutator"/>
</dbReference>
<keyword evidence="5 6" id="KW-0233">DNA recombination</keyword>
<dbReference type="Pfam" id="PF00872">
    <property type="entry name" value="Transposase_mut"/>
    <property type="match status" value="1"/>
</dbReference>
<evidence type="ECO:0000313" key="8">
    <source>
        <dbReference type="EMBL" id="GAA4728588.1"/>
    </source>
</evidence>
<dbReference type="Proteomes" id="UP001499882">
    <property type="component" value="Unassembled WGS sequence"/>
</dbReference>
<proteinExistence type="inferred from homology"/>
<evidence type="ECO:0000256" key="5">
    <source>
        <dbReference type="ARBA" id="ARBA00023172"/>
    </source>
</evidence>
<name>A0ABP8YGV3_9ACTN</name>
<evidence type="ECO:0000256" key="7">
    <source>
        <dbReference type="SAM" id="MobiDB-lite"/>
    </source>
</evidence>
<evidence type="ECO:0000313" key="9">
    <source>
        <dbReference type="Proteomes" id="UP001499882"/>
    </source>
</evidence>
<evidence type="ECO:0000256" key="2">
    <source>
        <dbReference type="ARBA" id="ARBA00010961"/>
    </source>
</evidence>
<evidence type="ECO:0000256" key="1">
    <source>
        <dbReference type="ARBA" id="ARBA00002190"/>
    </source>
</evidence>
<dbReference type="PANTHER" id="PTHR33217:SF7">
    <property type="entry name" value="TRANSPOSASE FOR INSERTION SEQUENCE ELEMENT IS1081"/>
    <property type="match status" value="1"/>
</dbReference>
<comment type="similarity">
    <text evidence="2 6">Belongs to the transposase mutator family.</text>
</comment>